<evidence type="ECO:0000313" key="1">
    <source>
        <dbReference type="EMBL" id="SHN43656.1"/>
    </source>
</evidence>
<reference evidence="1 2" key="1">
    <citation type="submission" date="2016-11" db="EMBL/GenBank/DDBJ databases">
        <authorList>
            <person name="Jaros S."/>
            <person name="Januszkiewicz K."/>
            <person name="Wedrychowicz H."/>
        </authorList>
    </citation>
    <scope>NUCLEOTIDE SEQUENCE [LARGE SCALE GENOMIC DNA]</scope>
    <source>
        <strain evidence="1 2">DSM 46144</strain>
    </source>
</reference>
<organism evidence="1 2">
    <name type="scientific">Cryptosporangium aurantiacum</name>
    <dbReference type="NCBI Taxonomy" id="134849"/>
    <lineage>
        <taxon>Bacteria</taxon>
        <taxon>Bacillati</taxon>
        <taxon>Actinomycetota</taxon>
        <taxon>Actinomycetes</taxon>
        <taxon>Cryptosporangiales</taxon>
        <taxon>Cryptosporangiaceae</taxon>
        <taxon>Cryptosporangium</taxon>
    </lineage>
</organism>
<sequence>MTIITDEQIREALDGTAWRREPLNRRIAYARRRGIPVDGTPPEAVNAALERLLEGSDLLPAWWLAEGVRRADAVALVRTPEGPGTGFLVAPGLLLTNNHVLPDPDIARDSNARFRYQEDTGGNITGAKAYDFRPERFFVTSPTDELDYTVVAVEPSADGSPPGATYGVIPLIAATGKIMIGQPVNIIQHPRGDPREIAFRNNLLLTVDDATKVTYLTDTEPGSSGSPVFNDQWECVALHHSGVPARDSAGREVDVNGDPVTRFTPEELRRWVANEGIRVSAIVADITARTFPPDQKDLVDLLLAPVEDP</sequence>
<keyword evidence="2" id="KW-1185">Reference proteome</keyword>
<dbReference type="Proteomes" id="UP000184440">
    <property type="component" value="Unassembled WGS sequence"/>
</dbReference>
<dbReference type="PANTHER" id="PTHR36234:SF5">
    <property type="entry name" value="LYSYL ENDOPEPTIDASE"/>
    <property type="match status" value="1"/>
</dbReference>
<dbReference type="STRING" id="134849.SAMN05443668_109291"/>
<dbReference type="OrthoDB" id="104542at2"/>
<protein>
    <submittedName>
        <fullName evidence="1">V8-like Glu-specific endopeptidase</fullName>
    </submittedName>
</protein>
<dbReference type="Pfam" id="PF13365">
    <property type="entry name" value="Trypsin_2"/>
    <property type="match status" value="1"/>
</dbReference>
<gene>
    <name evidence="1" type="ORF">SAMN05443668_109291</name>
</gene>
<dbReference type="Gene3D" id="2.40.10.10">
    <property type="entry name" value="Trypsin-like serine proteases"/>
    <property type="match status" value="2"/>
</dbReference>
<dbReference type="RefSeq" id="WP_073260885.1">
    <property type="nucleotide sequence ID" value="NZ_FRCS01000009.1"/>
</dbReference>
<dbReference type="PANTHER" id="PTHR36234">
    <property type="entry name" value="LYSYL ENDOPEPTIDASE"/>
    <property type="match status" value="1"/>
</dbReference>
<accession>A0A1M7RBR5</accession>
<proteinExistence type="predicted"/>
<dbReference type="AlphaFoldDB" id="A0A1M7RBR5"/>
<dbReference type="InterPro" id="IPR043504">
    <property type="entry name" value="Peptidase_S1_PA_chymotrypsin"/>
</dbReference>
<dbReference type="InterPro" id="IPR009003">
    <property type="entry name" value="Peptidase_S1_PA"/>
</dbReference>
<dbReference type="SUPFAM" id="SSF50494">
    <property type="entry name" value="Trypsin-like serine proteases"/>
    <property type="match status" value="1"/>
</dbReference>
<dbReference type="EMBL" id="FRCS01000009">
    <property type="protein sequence ID" value="SHN43656.1"/>
    <property type="molecule type" value="Genomic_DNA"/>
</dbReference>
<evidence type="ECO:0000313" key="2">
    <source>
        <dbReference type="Proteomes" id="UP000184440"/>
    </source>
</evidence>
<name>A0A1M7RBR5_9ACTN</name>